<keyword evidence="2" id="KW-1185">Reference proteome</keyword>
<organism evidence="1 2">
    <name type="scientific">Enteractinococcus helveticum</name>
    <dbReference type="NCBI Taxonomy" id="1837282"/>
    <lineage>
        <taxon>Bacteria</taxon>
        <taxon>Bacillati</taxon>
        <taxon>Actinomycetota</taxon>
        <taxon>Actinomycetes</taxon>
        <taxon>Micrococcales</taxon>
        <taxon>Micrococcaceae</taxon>
    </lineage>
</organism>
<comment type="caution">
    <text evidence="1">The sequence shown here is derived from an EMBL/GenBank/DDBJ whole genome shotgun (WGS) entry which is preliminary data.</text>
</comment>
<dbReference type="EMBL" id="LXEY01000116">
    <property type="protein sequence ID" value="OAV51204.1"/>
    <property type="molecule type" value="Genomic_DNA"/>
</dbReference>
<protein>
    <submittedName>
        <fullName evidence="1">Uncharacterized protein</fullName>
    </submittedName>
</protein>
<name>A0A1B7LUR3_9MICC</name>
<sequence length="120" mass="13771">MSKNLDEASLETLQQRLLEELEAQQRLQTELTVALESERNLRLENDLLWAYLQRKHPNRVNDAKGLLKRITEGSDLAVELQKPEEANAPKNRSLRKRVRGALGKLPGVHRAYHGLKNRGK</sequence>
<dbReference type="AlphaFoldDB" id="A0A1B7LUR3"/>
<evidence type="ECO:0000313" key="1">
    <source>
        <dbReference type="EMBL" id="OAV51204.1"/>
    </source>
</evidence>
<proteinExistence type="predicted"/>
<accession>A0A1B7LUR3</accession>
<dbReference type="OrthoDB" id="9852346at2"/>
<dbReference type="Proteomes" id="UP000078292">
    <property type="component" value="Unassembled WGS sequence"/>
</dbReference>
<dbReference type="STRING" id="1837282.A6F49_02120"/>
<gene>
    <name evidence="1" type="ORF">A6F49_02120</name>
</gene>
<reference evidence="1 2" key="1">
    <citation type="submission" date="2016-04" db="EMBL/GenBank/DDBJ databases">
        <title>First whole genome shotgun sequence of the bacterium Enteractinococcus sp. strain UASWS1574.</title>
        <authorList>
            <person name="Crovadore J."/>
            <person name="Chablais R."/>
            <person name="Lefort F."/>
        </authorList>
    </citation>
    <scope>NUCLEOTIDE SEQUENCE [LARGE SCALE GENOMIC DNA]</scope>
    <source>
        <strain evidence="1 2">UASWS1574</strain>
    </source>
</reference>
<evidence type="ECO:0000313" key="2">
    <source>
        <dbReference type="Proteomes" id="UP000078292"/>
    </source>
</evidence>
<dbReference type="RefSeq" id="WP_043056621.1">
    <property type="nucleotide sequence ID" value="NZ_LXEY01000116.1"/>
</dbReference>